<gene>
    <name evidence="1" type="ORF">NPA36_05015</name>
</gene>
<dbReference type="Proteomes" id="UP001059480">
    <property type="component" value="Unassembled WGS sequence"/>
</dbReference>
<comment type="caution">
    <text evidence="1">The sequence shown here is derived from an EMBL/GenBank/DDBJ whole genome shotgun (WGS) entry which is preliminary data.</text>
</comment>
<dbReference type="EMBL" id="JANHNZ010000003">
    <property type="protein sequence ID" value="MCQ9209907.1"/>
    <property type="molecule type" value="Genomic_DNA"/>
</dbReference>
<reference evidence="1" key="3">
    <citation type="journal article" date="2023" name="Microbiol. Resour. Announc.">
        <title>Draft Genome Sequence of Granulicatella sp. Strain S8, Isolated from a Marine Fish, Seriola quinqueradiata.</title>
        <authorList>
            <person name="Lee M."/>
            <person name="Farooq A."/>
            <person name="Jeong J.B."/>
            <person name="Jung M.Y."/>
        </authorList>
    </citation>
    <scope>NUCLEOTIDE SEQUENCE</scope>
    <source>
        <strain evidence="1">S8</strain>
    </source>
</reference>
<reference evidence="1" key="2">
    <citation type="journal article" date="2023" name="Curr. Microbiol.">
        <title>Granulicatella seriolae sp. nov., a Novel Facultative Anaerobe Isolated from Yellowtail Marine Fish.</title>
        <authorList>
            <person name="Lee M."/>
            <person name="Choi Y.J."/>
            <person name="Farooq A."/>
            <person name="Jeong J.B."/>
            <person name="Jung M.Y."/>
        </authorList>
    </citation>
    <scope>NUCLEOTIDE SEQUENCE</scope>
    <source>
        <strain evidence="1">S8</strain>
    </source>
</reference>
<accession>A0ABT1WN00</accession>
<protein>
    <submittedName>
        <fullName evidence="1">Uncharacterized protein</fullName>
    </submittedName>
</protein>
<evidence type="ECO:0000313" key="1">
    <source>
        <dbReference type="EMBL" id="MCQ9209907.1"/>
    </source>
</evidence>
<reference evidence="1" key="1">
    <citation type="submission" date="2022-07" db="EMBL/GenBank/DDBJ databases">
        <authorList>
            <person name="Jung M.-Y."/>
            <person name="Lee M."/>
        </authorList>
    </citation>
    <scope>NUCLEOTIDE SEQUENCE</scope>
    <source>
        <strain evidence="1">S8</strain>
    </source>
</reference>
<dbReference type="RefSeq" id="WP_256945013.1">
    <property type="nucleotide sequence ID" value="NZ_JANHNZ010000003.1"/>
</dbReference>
<evidence type="ECO:0000313" key="2">
    <source>
        <dbReference type="Proteomes" id="UP001059480"/>
    </source>
</evidence>
<name>A0ABT1WN00_9LACT</name>
<sequence length="182" mass="21483">MFNKKKIRGKKRIWTSMKREILDMAKDTTVEDVFIVPEFEEWPSKVSKKYKVELVETLIEALHIKKSLVKGTEKVLAWIELTRLSNSAVSVYQSQKELDEFFRSSKEDAKEVLLGFSFSFQMTTIDQIPEDYSYLLNVIKEDYLLLKGKDAFKHDEYGYENERFYMVLGDIEGIREIIEQVK</sequence>
<proteinExistence type="predicted"/>
<organism evidence="1 2">
    <name type="scientific">Granulicatella seriolae</name>
    <dbReference type="NCBI Taxonomy" id="2967226"/>
    <lineage>
        <taxon>Bacteria</taxon>
        <taxon>Bacillati</taxon>
        <taxon>Bacillota</taxon>
        <taxon>Bacilli</taxon>
        <taxon>Lactobacillales</taxon>
        <taxon>Carnobacteriaceae</taxon>
        <taxon>Granulicatella</taxon>
    </lineage>
</organism>
<keyword evidence="2" id="KW-1185">Reference proteome</keyword>